<dbReference type="GO" id="GO:0005777">
    <property type="term" value="C:peroxisome"/>
    <property type="evidence" value="ECO:0007669"/>
    <property type="project" value="TreeGrafter"/>
</dbReference>
<evidence type="ECO:0000256" key="2">
    <source>
        <dbReference type="ARBA" id="ARBA00009760"/>
    </source>
</evidence>
<comment type="caution">
    <text evidence="7">The sequence shown here is derived from an EMBL/GenBank/DDBJ whole genome shotgun (WGS) entry which is preliminary data.</text>
</comment>
<keyword evidence="4" id="KW-0659">Purine metabolism</keyword>
<dbReference type="Gene3D" id="3.10.270.10">
    <property type="entry name" value="Urate Oxidase"/>
    <property type="match status" value="1"/>
</dbReference>
<dbReference type="UniPathway" id="UPA00394">
    <property type="reaction ID" value="UER00650"/>
</dbReference>
<dbReference type="SUPFAM" id="SSF55620">
    <property type="entry name" value="Tetrahydrobiopterin biosynthesis enzymes-like"/>
    <property type="match status" value="2"/>
</dbReference>
<organism evidence="7 8">
    <name type="scientific">Basidiobolus meristosporus CBS 931.73</name>
    <dbReference type="NCBI Taxonomy" id="1314790"/>
    <lineage>
        <taxon>Eukaryota</taxon>
        <taxon>Fungi</taxon>
        <taxon>Fungi incertae sedis</taxon>
        <taxon>Zoopagomycota</taxon>
        <taxon>Entomophthoromycotina</taxon>
        <taxon>Basidiobolomycetes</taxon>
        <taxon>Basidiobolales</taxon>
        <taxon>Basidiobolaceae</taxon>
        <taxon>Basidiobolus</taxon>
    </lineage>
</organism>
<evidence type="ECO:0000256" key="6">
    <source>
        <dbReference type="ARBA" id="ARBA00031317"/>
    </source>
</evidence>
<evidence type="ECO:0000256" key="4">
    <source>
        <dbReference type="ARBA" id="ARBA00022631"/>
    </source>
</evidence>
<comment type="similarity">
    <text evidence="2">Belongs to the uricase family.</text>
</comment>
<dbReference type="PANTHER" id="PTHR42874:SF1">
    <property type="entry name" value="URICASE"/>
    <property type="match status" value="1"/>
</dbReference>
<dbReference type="EMBL" id="MCFE01001198">
    <property type="protein sequence ID" value="ORX64533.1"/>
    <property type="molecule type" value="Genomic_DNA"/>
</dbReference>
<comment type="pathway">
    <text evidence="1">Purine metabolism; urate degradation; (S)-allantoin from urate: step 1/3.</text>
</comment>
<accession>A0A1Y1VTM0</accession>
<dbReference type="OrthoDB" id="9992118at2759"/>
<dbReference type="EC" id="1.7.3.3" evidence="3"/>
<dbReference type="InterPro" id="IPR002042">
    <property type="entry name" value="Uricase"/>
</dbReference>
<gene>
    <name evidence="7" type="ORF">K493DRAFT_249186</name>
</gene>
<evidence type="ECO:0000256" key="5">
    <source>
        <dbReference type="ARBA" id="ARBA00023002"/>
    </source>
</evidence>
<name>A0A1Y1VTM0_9FUNG</name>
<dbReference type="STRING" id="1314790.A0A1Y1VTM0"/>
<dbReference type="GO" id="GO:0006145">
    <property type="term" value="P:purine nucleobase catabolic process"/>
    <property type="evidence" value="ECO:0007669"/>
    <property type="project" value="TreeGrafter"/>
</dbReference>
<evidence type="ECO:0000313" key="8">
    <source>
        <dbReference type="Proteomes" id="UP000193498"/>
    </source>
</evidence>
<dbReference type="InParanoid" id="A0A1Y1VTM0"/>
<keyword evidence="8" id="KW-1185">Reference proteome</keyword>
<reference evidence="7 8" key="1">
    <citation type="submission" date="2016-07" db="EMBL/GenBank/DDBJ databases">
        <title>Pervasive Adenine N6-methylation of Active Genes in Fungi.</title>
        <authorList>
            <consortium name="DOE Joint Genome Institute"/>
            <person name="Mondo S.J."/>
            <person name="Dannebaum R.O."/>
            <person name="Kuo R.C."/>
            <person name="Labutti K."/>
            <person name="Haridas S."/>
            <person name="Kuo A."/>
            <person name="Salamov A."/>
            <person name="Ahrendt S.R."/>
            <person name="Lipzen A."/>
            <person name="Sullivan W."/>
            <person name="Andreopoulos W.B."/>
            <person name="Clum A."/>
            <person name="Lindquist E."/>
            <person name="Daum C."/>
            <person name="Ramamoorthy G.K."/>
            <person name="Gryganskyi A."/>
            <person name="Culley D."/>
            <person name="Magnuson J.K."/>
            <person name="James T.Y."/>
            <person name="O'Malley M.A."/>
            <person name="Stajich J.E."/>
            <person name="Spatafora J.W."/>
            <person name="Visel A."/>
            <person name="Grigoriev I.V."/>
        </authorList>
    </citation>
    <scope>NUCLEOTIDE SEQUENCE [LARGE SCALE GENOMIC DNA]</scope>
    <source>
        <strain evidence="7 8">CBS 931.73</strain>
    </source>
</reference>
<dbReference type="AlphaFoldDB" id="A0A1Y1VTM0"/>
<dbReference type="PANTHER" id="PTHR42874">
    <property type="entry name" value="URICASE"/>
    <property type="match status" value="1"/>
</dbReference>
<evidence type="ECO:0000313" key="7">
    <source>
        <dbReference type="EMBL" id="ORX64533.1"/>
    </source>
</evidence>
<evidence type="ECO:0000256" key="3">
    <source>
        <dbReference type="ARBA" id="ARBA00012598"/>
    </source>
</evidence>
<evidence type="ECO:0000256" key="1">
    <source>
        <dbReference type="ARBA" id="ARBA00004831"/>
    </source>
</evidence>
<keyword evidence="5" id="KW-0560">Oxidoreductase</keyword>
<sequence>MCSRDNRPCTLQPHPGHRAFCLRAWQTDKNSHVVQRRWTRINVNSEPHPHSFYRNGSETRETWVTVAADSVNIKSGLEGLLGLKATGSSFSNFHLCENTTLQDADDRIFFTTVNTSIGVENISFDRIFFTTVNTSIGVENISFDRIFVGVRETTLDVFAHEDSTSTQATLCCTAGLILKRSPEVQDVYYALHNSHHFTTNLAHSNLPNAGSEITII</sequence>
<proteinExistence type="inferred from homology"/>
<dbReference type="GO" id="GO:0019628">
    <property type="term" value="P:urate catabolic process"/>
    <property type="evidence" value="ECO:0007669"/>
    <property type="project" value="UniProtKB-UniPathway"/>
</dbReference>
<dbReference type="Proteomes" id="UP000193498">
    <property type="component" value="Unassembled WGS sequence"/>
</dbReference>
<protein>
    <recommendedName>
        <fullName evidence="3">factor independent urate hydroxylase</fullName>
        <ecNumber evidence="3">1.7.3.3</ecNumber>
    </recommendedName>
    <alternativeName>
        <fullName evidence="6">Urate oxidase</fullName>
    </alternativeName>
</protein>
<dbReference type="GO" id="GO:0004846">
    <property type="term" value="F:urate oxidase activity"/>
    <property type="evidence" value="ECO:0007669"/>
    <property type="project" value="UniProtKB-EC"/>
</dbReference>
<dbReference type="Pfam" id="PF01014">
    <property type="entry name" value="Uricase"/>
    <property type="match status" value="1"/>
</dbReference>